<name>A0A345HIW8_9ACTN</name>
<dbReference type="AlphaFoldDB" id="A0A345HIW8"/>
<dbReference type="KEGG" id="spad:DVK44_01960"/>
<dbReference type="OrthoDB" id="4334501at2"/>
<protein>
    <submittedName>
        <fullName evidence="3">Uncharacterized protein</fullName>
    </submittedName>
</protein>
<proteinExistence type="predicted"/>
<dbReference type="EMBL" id="CP031194">
    <property type="protein sequence ID" value="AXG76642.1"/>
    <property type="molecule type" value="Genomic_DNA"/>
</dbReference>
<dbReference type="Proteomes" id="UP000253868">
    <property type="component" value="Chromosome"/>
</dbReference>
<evidence type="ECO:0000256" key="1">
    <source>
        <dbReference type="SAM" id="MobiDB-lite"/>
    </source>
</evidence>
<accession>A0A345HIW8</accession>
<keyword evidence="2" id="KW-0472">Membrane</keyword>
<evidence type="ECO:0000313" key="3">
    <source>
        <dbReference type="EMBL" id="AXG76642.1"/>
    </source>
</evidence>
<organism evidence="3 4">
    <name type="scientific">Streptomyces paludis</name>
    <dbReference type="NCBI Taxonomy" id="2282738"/>
    <lineage>
        <taxon>Bacteria</taxon>
        <taxon>Bacillati</taxon>
        <taxon>Actinomycetota</taxon>
        <taxon>Actinomycetes</taxon>
        <taxon>Kitasatosporales</taxon>
        <taxon>Streptomycetaceae</taxon>
        <taxon>Streptomyces</taxon>
    </lineage>
</organism>
<reference evidence="4" key="1">
    <citation type="submission" date="2018-07" db="EMBL/GenBank/DDBJ databases">
        <authorList>
            <person name="Zhao J."/>
        </authorList>
    </citation>
    <scope>NUCLEOTIDE SEQUENCE [LARGE SCALE GENOMIC DNA]</scope>
    <source>
        <strain evidence="4">GSSD-12</strain>
    </source>
</reference>
<evidence type="ECO:0000256" key="2">
    <source>
        <dbReference type="SAM" id="Phobius"/>
    </source>
</evidence>
<evidence type="ECO:0000313" key="4">
    <source>
        <dbReference type="Proteomes" id="UP000253868"/>
    </source>
</evidence>
<keyword evidence="4" id="KW-1185">Reference proteome</keyword>
<keyword evidence="2" id="KW-0812">Transmembrane</keyword>
<sequence length="173" mass="18615">MRGDDDEPIFVRSKWGTNRYVYSTRNPVGRWLIFGTVVLVLGMIWQLFAGSRWSEGELRAGVHKAAEALEAKPQQVGFVNTYDSLIREAIRNSGEAPSSGGGFKVTPVPDESGSGSGGESGTDRAASGTSDFEITSEDVSSVYCLRVSPPEPDKVADHGEITLSVTVEENRCG</sequence>
<keyword evidence="2" id="KW-1133">Transmembrane helix</keyword>
<gene>
    <name evidence="3" type="ORF">DVK44_01960</name>
</gene>
<feature type="region of interest" description="Disordered" evidence="1">
    <location>
        <begin position="93"/>
        <end position="133"/>
    </location>
</feature>
<dbReference type="RefSeq" id="WP_114658021.1">
    <property type="nucleotide sequence ID" value="NZ_CP031194.1"/>
</dbReference>
<feature type="transmembrane region" description="Helical" evidence="2">
    <location>
        <begin position="28"/>
        <end position="49"/>
    </location>
</feature>